<sequence length="98" mass="10978">MAKILKDIEMAEIISRAVEDKTVIEEYEAYRHFLEDLGELICTHFGGEPGRVSGPAYPGDELGWTCGFHINEGVPDDGGVFNRYDTDEAWRDGKEVQA</sequence>
<dbReference type="Proteomes" id="UP000366872">
    <property type="component" value="Unassembled WGS sequence"/>
</dbReference>
<evidence type="ECO:0000313" key="2">
    <source>
        <dbReference type="Proteomes" id="UP000366872"/>
    </source>
</evidence>
<evidence type="ECO:0000313" key="1">
    <source>
        <dbReference type="EMBL" id="VGO12395.1"/>
    </source>
</evidence>
<dbReference type="EMBL" id="CAAHFG010000001">
    <property type="protein sequence ID" value="VGO12395.1"/>
    <property type="molecule type" value="Genomic_DNA"/>
</dbReference>
<accession>A0A6C2TXN6</accession>
<gene>
    <name evidence="1" type="ORF">PDESU_00947</name>
</gene>
<reference evidence="1 2" key="1">
    <citation type="submission" date="2019-04" db="EMBL/GenBank/DDBJ databases">
        <authorList>
            <person name="Van Vliet M D."/>
        </authorList>
    </citation>
    <scope>NUCLEOTIDE SEQUENCE [LARGE SCALE GENOMIC DNA]</scope>
    <source>
        <strain evidence="1 2">F1</strain>
    </source>
</reference>
<organism evidence="1 2">
    <name type="scientific">Pontiella desulfatans</name>
    <dbReference type="NCBI Taxonomy" id="2750659"/>
    <lineage>
        <taxon>Bacteria</taxon>
        <taxon>Pseudomonadati</taxon>
        <taxon>Kiritimatiellota</taxon>
        <taxon>Kiritimatiellia</taxon>
        <taxon>Kiritimatiellales</taxon>
        <taxon>Pontiellaceae</taxon>
        <taxon>Pontiella</taxon>
    </lineage>
</organism>
<protein>
    <submittedName>
        <fullName evidence="1">Uncharacterized protein</fullName>
    </submittedName>
</protein>
<keyword evidence="2" id="KW-1185">Reference proteome</keyword>
<dbReference type="RefSeq" id="WP_136078063.1">
    <property type="nucleotide sequence ID" value="NZ_CAAHFG010000001.1"/>
</dbReference>
<proteinExistence type="predicted"/>
<dbReference type="AlphaFoldDB" id="A0A6C2TXN6"/>
<name>A0A6C2TXN6_PONDE</name>